<feature type="region of interest" description="Disordered" evidence="1">
    <location>
        <begin position="172"/>
        <end position="205"/>
    </location>
</feature>
<keyword evidence="2" id="KW-0812">Transmembrane</keyword>
<keyword evidence="2" id="KW-0472">Membrane</keyword>
<accession>A0A809S3N8</accession>
<protein>
    <submittedName>
        <fullName evidence="3">Uncharacterized protein</fullName>
    </submittedName>
</protein>
<dbReference type="KEGG" id="ddz:DSYM_09300"/>
<keyword evidence="2" id="KW-1133">Transmembrane helix</keyword>
<feature type="transmembrane region" description="Helical" evidence="2">
    <location>
        <begin position="85"/>
        <end position="108"/>
    </location>
</feature>
<reference evidence="3" key="1">
    <citation type="journal article" name="DNA Res.">
        <title>The physiological potential of anammox bacteria as revealed by their core genome structure.</title>
        <authorList>
            <person name="Okubo T."/>
            <person name="Toyoda A."/>
            <person name="Fukuhara K."/>
            <person name="Uchiyama I."/>
            <person name="Harigaya Y."/>
            <person name="Kuroiwa M."/>
            <person name="Suzuki T."/>
            <person name="Murakami Y."/>
            <person name="Suwa Y."/>
            <person name="Takami H."/>
        </authorList>
    </citation>
    <scope>NUCLEOTIDE SEQUENCE</scope>
    <source>
        <strain evidence="3">317325-3</strain>
    </source>
</reference>
<proteinExistence type="predicted"/>
<dbReference type="AlphaFoldDB" id="A0A809S3N8"/>
<evidence type="ECO:0000313" key="3">
    <source>
        <dbReference type="EMBL" id="BBO20231.1"/>
    </source>
</evidence>
<evidence type="ECO:0000313" key="4">
    <source>
        <dbReference type="Proteomes" id="UP000662914"/>
    </source>
</evidence>
<feature type="compositionally biased region" description="Low complexity" evidence="1">
    <location>
        <begin position="45"/>
        <end position="56"/>
    </location>
</feature>
<evidence type="ECO:0000256" key="2">
    <source>
        <dbReference type="SAM" id="Phobius"/>
    </source>
</evidence>
<dbReference type="EMBL" id="AP021857">
    <property type="protein sequence ID" value="BBO20231.1"/>
    <property type="molecule type" value="Genomic_DNA"/>
</dbReference>
<gene>
    <name evidence="3" type="ORF">DSYM_09300</name>
</gene>
<evidence type="ECO:0000256" key="1">
    <source>
        <dbReference type="SAM" id="MobiDB-lite"/>
    </source>
</evidence>
<sequence length="218" mass="23188">MSTASETVDEVEEAAALRPSLVLRLKRLLVAPLLLLRRLRKPAQAEEAMADDAPPARGRDRGRGRDEEAEEAEAVPAGPPRWRRALPYAIVFALGAAAAGGTVSWLAAQVIARQSAQIDTQEADIARLKGVLAGYDKMMLQNRKKLEVEQGRRAEAENRLAMAQADLLRQPPAAAGRSGGAQGASRNAAGSGKMADCTLRPGSAGATLKDCLADFNRQ</sequence>
<feature type="compositionally biased region" description="Basic and acidic residues" evidence="1">
    <location>
        <begin position="57"/>
        <end position="66"/>
    </location>
</feature>
<feature type="region of interest" description="Disordered" evidence="1">
    <location>
        <begin position="45"/>
        <end position="77"/>
    </location>
</feature>
<name>A0A809S3N8_9PROT</name>
<feature type="compositionally biased region" description="Low complexity" evidence="1">
    <location>
        <begin position="183"/>
        <end position="192"/>
    </location>
</feature>
<organism evidence="3 4">
    <name type="scientific">Candidatus Desulfobacillus denitrificans</name>
    <dbReference type="NCBI Taxonomy" id="2608985"/>
    <lineage>
        <taxon>Bacteria</taxon>
        <taxon>Pseudomonadati</taxon>
        <taxon>Pseudomonadota</taxon>
        <taxon>Betaproteobacteria</taxon>
        <taxon>Candidatus Desulfobacillus</taxon>
    </lineage>
</organism>
<dbReference type="Proteomes" id="UP000662914">
    <property type="component" value="Chromosome"/>
</dbReference>